<feature type="compositionally biased region" description="Polar residues" evidence="1">
    <location>
        <begin position="357"/>
        <end position="372"/>
    </location>
</feature>
<proteinExistence type="predicted"/>
<protein>
    <recommendedName>
        <fullName evidence="4">DUF4261 domain-containing protein</fullName>
    </recommendedName>
</protein>
<evidence type="ECO:0000256" key="1">
    <source>
        <dbReference type="SAM" id="MobiDB-lite"/>
    </source>
</evidence>
<evidence type="ECO:0008006" key="4">
    <source>
        <dbReference type="Google" id="ProtNLM"/>
    </source>
</evidence>
<evidence type="ECO:0000313" key="2">
    <source>
        <dbReference type="EMBL" id="SHL72182.1"/>
    </source>
</evidence>
<feature type="region of interest" description="Disordered" evidence="1">
    <location>
        <begin position="346"/>
        <end position="471"/>
    </location>
</feature>
<dbReference type="RefSeq" id="WP_073010285.1">
    <property type="nucleotide sequence ID" value="NZ_FRBW01000001.1"/>
</dbReference>
<dbReference type="Proteomes" id="UP000186002">
    <property type="component" value="Unassembled WGS sequence"/>
</dbReference>
<feature type="compositionally biased region" description="Low complexity" evidence="1">
    <location>
        <begin position="373"/>
        <end position="397"/>
    </location>
</feature>
<dbReference type="AlphaFoldDB" id="A0A1M7CY47"/>
<gene>
    <name evidence="2" type="ORF">SAMN05444272_1310</name>
</gene>
<dbReference type="OrthoDB" id="7676954at2"/>
<sequence>MNIFPAETFNCLALHPENEFAPADRVRQMILNVAAEHGIAPGECHLLPPSTDQNTYMFCGGFRVLITQSEPLTGRAALERAIDNYPVRKLFPQAERAVAQARMVTTLSIGRGLIPASLVPDHMKEAVSPQTQMIDTLADSQTAMSFLAALVVRFLKLRYATAVNWQQNGYLLPPDVFTSFAQAEDKLSLYIRPHAYVPPQDLPDEDKYVGVLGAGSQYLTGYLIHFVPSTAPLEFMLERLLQFVSLCDLRQAVIPDGDTFGIDPSERIRIHHEKTSPDEPDRINLKLEMSAAFGIIGPKTPMVNLQYGLDGSVVEQTMSGAGKDGLDPNDPVDAAILARLAELKAAETSPAPVSPGSARNATAELSNETPSFTAVQPQAAQSQTTQGQTTQGQAAQAYVPPAGRPAPDLTADEGQRASFGTRQRTIPKETQATERLSLEELRRFAQPSPAEDQPKPKASALERLTSFFKGK</sequence>
<name>A0A1M7CY47_9HYPH</name>
<evidence type="ECO:0000313" key="3">
    <source>
        <dbReference type="Proteomes" id="UP000186002"/>
    </source>
</evidence>
<feature type="compositionally biased region" description="Polar residues" evidence="1">
    <location>
        <begin position="418"/>
        <end position="434"/>
    </location>
</feature>
<organism evidence="2 3">
    <name type="scientific">Roseibium suaedae</name>
    <dbReference type="NCBI Taxonomy" id="735517"/>
    <lineage>
        <taxon>Bacteria</taxon>
        <taxon>Pseudomonadati</taxon>
        <taxon>Pseudomonadota</taxon>
        <taxon>Alphaproteobacteria</taxon>
        <taxon>Hyphomicrobiales</taxon>
        <taxon>Stappiaceae</taxon>
        <taxon>Roseibium</taxon>
    </lineage>
</organism>
<keyword evidence="3" id="KW-1185">Reference proteome</keyword>
<dbReference type="EMBL" id="FRBW01000001">
    <property type="protein sequence ID" value="SHL72182.1"/>
    <property type="molecule type" value="Genomic_DNA"/>
</dbReference>
<reference evidence="2 3" key="1">
    <citation type="submission" date="2016-11" db="EMBL/GenBank/DDBJ databases">
        <authorList>
            <person name="Jaros S."/>
            <person name="Januszkiewicz K."/>
            <person name="Wedrychowicz H."/>
        </authorList>
    </citation>
    <scope>NUCLEOTIDE SEQUENCE [LARGE SCALE GENOMIC DNA]</scope>
    <source>
        <strain evidence="2 3">DSM 22153</strain>
    </source>
</reference>
<accession>A0A1M7CY47</accession>